<organism evidence="1 2">
    <name type="scientific">Deinococcus aquiradiocola</name>
    <dbReference type="NCBI Taxonomy" id="393059"/>
    <lineage>
        <taxon>Bacteria</taxon>
        <taxon>Thermotogati</taxon>
        <taxon>Deinococcota</taxon>
        <taxon>Deinococci</taxon>
        <taxon>Deinococcales</taxon>
        <taxon>Deinococcaceae</taxon>
        <taxon>Deinococcus</taxon>
    </lineage>
</organism>
<evidence type="ECO:0000313" key="2">
    <source>
        <dbReference type="Proteomes" id="UP000635726"/>
    </source>
</evidence>
<dbReference type="AlphaFoldDB" id="A0A917PCX2"/>
<comment type="caution">
    <text evidence="1">The sequence shown here is derived from an EMBL/GenBank/DDBJ whole genome shotgun (WGS) entry which is preliminary data.</text>
</comment>
<dbReference type="EMBL" id="BMOE01000004">
    <property type="protein sequence ID" value="GGJ71305.1"/>
    <property type="molecule type" value="Genomic_DNA"/>
</dbReference>
<proteinExistence type="predicted"/>
<reference evidence="1" key="1">
    <citation type="journal article" date="2014" name="Int. J. Syst. Evol. Microbiol.">
        <title>Complete genome sequence of Corynebacterium casei LMG S-19264T (=DSM 44701T), isolated from a smear-ripened cheese.</title>
        <authorList>
            <consortium name="US DOE Joint Genome Institute (JGI-PGF)"/>
            <person name="Walter F."/>
            <person name="Albersmeier A."/>
            <person name="Kalinowski J."/>
            <person name="Ruckert C."/>
        </authorList>
    </citation>
    <scope>NUCLEOTIDE SEQUENCE</scope>
    <source>
        <strain evidence="1">JCM 14371</strain>
    </source>
</reference>
<sequence>MIVELAQRIAGRAYELDPGGLQKTMTRLGLEGWPEAIQHLQFQEIGTGGGCSLLSAFLQDPEEHQVIITDGEAGIPSSPDRFWLAIVDAEDTEIFSVSTLSPS</sequence>
<name>A0A917PCX2_9DEIO</name>
<evidence type="ECO:0000313" key="1">
    <source>
        <dbReference type="EMBL" id="GGJ71305.1"/>
    </source>
</evidence>
<protein>
    <submittedName>
        <fullName evidence="1">Uncharacterized protein</fullName>
    </submittedName>
</protein>
<keyword evidence="2" id="KW-1185">Reference proteome</keyword>
<gene>
    <name evidence="1" type="ORF">GCM10008939_14600</name>
</gene>
<accession>A0A917PCX2</accession>
<dbReference type="Proteomes" id="UP000635726">
    <property type="component" value="Unassembled WGS sequence"/>
</dbReference>
<reference evidence="1" key="2">
    <citation type="submission" date="2020-09" db="EMBL/GenBank/DDBJ databases">
        <authorList>
            <person name="Sun Q."/>
            <person name="Ohkuma M."/>
        </authorList>
    </citation>
    <scope>NUCLEOTIDE SEQUENCE</scope>
    <source>
        <strain evidence="1">JCM 14371</strain>
    </source>
</reference>
<dbReference type="RefSeq" id="WP_188961754.1">
    <property type="nucleotide sequence ID" value="NZ_BMOE01000004.1"/>
</dbReference>